<dbReference type="InterPro" id="IPR015939">
    <property type="entry name" value="Fum_Rdtase/Succ_DH_flav-like_C"/>
</dbReference>
<evidence type="ECO:0000313" key="17">
    <source>
        <dbReference type="EMBL" id="AGW41920.1"/>
    </source>
</evidence>
<dbReference type="NCBIfam" id="TIGR00551">
    <property type="entry name" value="nadB"/>
    <property type="match status" value="1"/>
</dbReference>
<keyword evidence="8 13" id="KW-0274">FAD</keyword>
<comment type="pathway">
    <text evidence="2 13">Cofactor biosynthesis; NAD(+) biosynthesis; iminoaspartate from L-aspartate (oxidase route): step 1/1.</text>
</comment>
<evidence type="ECO:0000259" key="15">
    <source>
        <dbReference type="Pfam" id="PF00890"/>
    </source>
</evidence>
<reference evidence="17 18" key="1">
    <citation type="journal article" date="2013" name="Genome Announc.">
        <title>Complete Genome Sequence of Leifsonia xyli subsp. cynodontis Strain DSM46306, a Gram-Positive Bacterial Pathogen of Grasses.</title>
        <authorList>
            <person name="Monteiro-Vitorello C.B."/>
            <person name="Zerillo M.M."/>
            <person name="Van Sluys M.A."/>
            <person name="Camargo L.E."/>
            <person name="Kitajima J.P."/>
        </authorList>
    </citation>
    <scope>NUCLEOTIDE SEQUENCE [LARGE SCALE GENOMIC DNA]</scope>
    <source>
        <strain evidence="17 18">DSM 46306</strain>
    </source>
</reference>
<name>U3P6I0_LEIXC</name>
<comment type="similarity">
    <text evidence="3 13">Belongs to the FAD-dependent oxidoreductase 2 family. NadB subfamily.</text>
</comment>
<evidence type="ECO:0000256" key="2">
    <source>
        <dbReference type="ARBA" id="ARBA00004950"/>
    </source>
</evidence>
<evidence type="ECO:0000256" key="6">
    <source>
        <dbReference type="ARBA" id="ARBA00022630"/>
    </source>
</evidence>
<gene>
    <name evidence="17" type="ORF">O159_19010</name>
</gene>
<keyword evidence="18" id="KW-1185">Reference proteome</keyword>
<dbReference type="InterPro" id="IPR037099">
    <property type="entry name" value="Fum_R/Succ_DH_flav-like_C_sf"/>
</dbReference>
<evidence type="ECO:0000259" key="16">
    <source>
        <dbReference type="Pfam" id="PF02910"/>
    </source>
</evidence>
<dbReference type="InterPro" id="IPR005288">
    <property type="entry name" value="NadB"/>
</dbReference>
<evidence type="ECO:0000256" key="10">
    <source>
        <dbReference type="ARBA" id="ARBA00029426"/>
    </source>
</evidence>
<protein>
    <recommendedName>
        <fullName evidence="5 12">L-aspartate oxidase</fullName>
        <ecNumber evidence="4 12">1.4.3.16</ecNumber>
    </recommendedName>
</protein>
<dbReference type="GO" id="GO:0008734">
    <property type="term" value="F:L-aspartate oxidase activity"/>
    <property type="evidence" value="ECO:0007669"/>
    <property type="project" value="UniProtKB-UniRule"/>
</dbReference>
<evidence type="ECO:0000256" key="7">
    <source>
        <dbReference type="ARBA" id="ARBA00022642"/>
    </source>
</evidence>
<dbReference type="PRINTS" id="PR00368">
    <property type="entry name" value="FADPNR"/>
</dbReference>
<dbReference type="OrthoDB" id="9805351at2"/>
<dbReference type="GO" id="GO:0005737">
    <property type="term" value="C:cytoplasm"/>
    <property type="evidence" value="ECO:0007669"/>
    <property type="project" value="UniProtKB-SubCell"/>
</dbReference>
<dbReference type="Gene3D" id="3.90.700.10">
    <property type="entry name" value="Succinate dehydrogenase/fumarate reductase flavoprotein, catalytic domain"/>
    <property type="match status" value="1"/>
</dbReference>
<dbReference type="Pfam" id="PF00890">
    <property type="entry name" value="FAD_binding_2"/>
    <property type="match status" value="1"/>
</dbReference>
<dbReference type="AlphaFoldDB" id="U3P6I0"/>
<dbReference type="PANTHER" id="PTHR42716">
    <property type="entry name" value="L-ASPARTATE OXIDASE"/>
    <property type="match status" value="1"/>
</dbReference>
<dbReference type="EMBL" id="CP006734">
    <property type="protein sequence ID" value="AGW41920.1"/>
    <property type="molecule type" value="Genomic_DNA"/>
</dbReference>
<dbReference type="eggNOG" id="COG0029">
    <property type="taxonomic scope" value="Bacteria"/>
</dbReference>
<evidence type="ECO:0000256" key="8">
    <source>
        <dbReference type="ARBA" id="ARBA00022827"/>
    </source>
</evidence>
<comment type="subcellular location">
    <subcellularLocation>
        <location evidence="13">Cytoplasm</location>
    </subcellularLocation>
</comment>
<dbReference type="HOGENOM" id="CLU_014312_3_2_11"/>
<keyword evidence="7 13" id="KW-0662">Pyridine nucleotide biosynthesis</keyword>
<dbReference type="EC" id="1.4.3.16" evidence="4 12"/>
<dbReference type="Proteomes" id="UP000016743">
    <property type="component" value="Chromosome"/>
</dbReference>
<dbReference type="PANTHER" id="PTHR42716:SF2">
    <property type="entry name" value="L-ASPARTATE OXIDASE, CHLOROPLASTIC"/>
    <property type="match status" value="1"/>
</dbReference>
<evidence type="ECO:0000256" key="5">
    <source>
        <dbReference type="ARBA" id="ARBA00021901"/>
    </source>
</evidence>
<evidence type="ECO:0000313" key="18">
    <source>
        <dbReference type="Proteomes" id="UP000016743"/>
    </source>
</evidence>
<comment type="catalytic activity">
    <reaction evidence="11">
        <text>L-aspartate + O2 = iminosuccinate + H2O2</text>
        <dbReference type="Rhea" id="RHEA:25876"/>
        <dbReference type="ChEBI" id="CHEBI:15379"/>
        <dbReference type="ChEBI" id="CHEBI:16240"/>
        <dbReference type="ChEBI" id="CHEBI:29991"/>
        <dbReference type="ChEBI" id="CHEBI:77875"/>
        <dbReference type="EC" id="1.4.3.16"/>
    </reaction>
    <physiologicalReaction direction="left-to-right" evidence="11">
        <dbReference type="Rhea" id="RHEA:25877"/>
    </physiologicalReaction>
</comment>
<keyword evidence="9 13" id="KW-0560">Oxidoreductase</keyword>
<dbReference type="InterPro" id="IPR003953">
    <property type="entry name" value="FAD-dep_OxRdtase_2_FAD-bd"/>
</dbReference>
<dbReference type="GO" id="GO:0034628">
    <property type="term" value="P:'de novo' NAD+ biosynthetic process from L-aspartate"/>
    <property type="evidence" value="ECO:0007669"/>
    <property type="project" value="TreeGrafter"/>
</dbReference>
<comment type="function">
    <text evidence="10">Catalyzes the oxidation of L-aspartate to iminoaspartate, the first step in the de novo biosynthesis of NAD(+).</text>
</comment>
<dbReference type="RefSeq" id="WP_021755406.1">
    <property type="nucleotide sequence ID" value="NC_022438.1"/>
</dbReference>
<dbReference type="Pfam" id="PF02910">
    <property type="entry name" value="Succ_DH_flav_C"/>
    <property type="match status" value="1"/>
</dbReference>
<dbReference type="Gene3D" id="3.50.50.60">
    <property type="entry name" value="FAD/NAD(P)-binding domain"/>
    <property type="match status" value="1"/>
</dbReference>
<feature type="domain" description="Fumarate reductase/succinate dehydrogenase flavoprotein-like C-terminal" evidence="16">
    <location>
        <begin position="460"/>
        <end position="490"/>
    </location>
</feature>
<dbReference type="FunFam" id="3.90.700.10:FF:000002">
    <property type="entry name" value="L-aspartate oxidase"/>
    <property type="match status" value="1"/>
</dbReference>
<evidence type="ECO:0000256" key="12">
    <source>
        <dbReference type="NCBIfam" id="TIGR00551"/>
    </source>
</evidence>
<dbReference type="PATRIC" id="fig|1389489.3.peg.1829"/>
<dbReference type="InterPro" id="IPR036188">
    <property type="entry name" value="FAD/NAD-bd_sf"/>
</dbReference>
<feature type="region of interest" description="Disordered" evidence="14">
    <location>
        <begin position="480"/>
        <end position="514"/>
    </location>
</feature>
<evidence type="ECO:0000256" key="11">
    <source>
        <dbReference type="ARBA" id="ARBA00048305"/>
    </source>
</evidence>
<evidence type="ECO:0000256" key="3">
    <source>
        <dbReference type="ARBA" id="ARBA00008562"/>
    </source>
</evidence>
<dbReference type="KEGG" id="lxy:O159_19010"/>
<feature type="domain" description="FAD-dependent oxidoreductase 2 FAD-binding" evidence="15">
    <location>
        <begin position="4"/>
        <end position="371"/>
    </location>
</feature>
<comment type="cofactor">
    <cofactor evidence="1 13">
        <name>FAD</name>
        <dbReference type="ChEBI" id="CHEBI:57692"/>
    </cofactor>
</comment>
<evidence type="ECO:0000256" key="1">
    <source>
        <dbReference type="ARBA" id="ARBA00001974"/>
    </source>
</evidence>
<evidence type="ECO:0000256" key="4">
    <source>
        <dbReference type="ARBA" id="ARBA00012173"/>
    </source>
</evidence>
<dbReference type="SUPFAM" id="SSF56425">
    <property type="entry name" value="Succinate dehydrogenase/fumarate reductase flavoprotein, catalytic domain"/>
    <property type="match status" value="1"/>
</dbReference>
<dbReference type="SUPFAM" id="SSF46977">
    <property type="entry name" value="Succinate dehydrogenase/fumarate reductase flavoprotein C-terminal domain"/>
    <property type="match status" value="1"/>
</dbReference>
<proteinExistence type="inferred from homology"/>
<evidence type="ECO:0000256" key="9">
    <source>
        <dbReference type="ARBA" id="ARBA00023002"/>
    </source>
</evidence>
<organism evidence="17 18">
    <name type="scientific">Leifsonia xyli subsp. cynodontis DSM 46306</name>
    <dbReference type="NCBI Taxonomy" id="1389489"/>
    <lineage>
        <taxon>Bacteria</taxon>
        <taxon>Bacillati</taxon>
        <taxon>Actinomycetota</taxon>
        <taxon>Actinomycetes</taxon>
        <taxon>Micrococcales</taxon>
        <taxon>Microbacteriaceae</taxon>
        <taxon>Leifsonia</taxon>
    </lineage>
</organism>
<keyword evidence="6 13" id="KW-0285">Flavoprotein</keyword>
<dbReference type="InterPro" id="IPR027477">
    <property type="entry name" value="Succ_DH/fumarate_Rdtase_cat_sf"/>
</dbReference>
<dbReference type="Gene3D" id="1.20.58.100">
    <property type="entry name" value="Fumarate reductase/succinate dehydrogenase flavoprotein-like, C-terminal domain"/>
    <property type="match status" value="1"/>
</dbReference>
<evidence type="ECO:0000256" key="13">
    <source>
        <dbReference type="RuleBase" id="RU362049"/>
    </source>
</evidence>
<dbReference type="SUPFAM" id="SSF51905">
    <property type="entry name" value="FAD/NAD(P)-binding domain"/>
    <property type="match status" value="1"/>
</dbReference>
<dbReference type="UniPathway" id="UPA00253">
    <property type="reaction ID" value="UER00326"/>
</dbReference>
<dbReference type="STRING" id="1389489.O159_19010"/>
<evidence type="ECO:0000256" key="14">
    <source>
        <dbReference type="SAM" id="MobiDB-lite"/>
    </source>
</evidence>
<sequence>MARVVVAGSGIAGLVAALRAAGRHRVTIVTKGALAESSTRYAQGGIAAALSPGDSAAAHIADTLRAGAGLSVPEAVAALCADGPERVRELLTLGVAFDREGGELARGLEAAHSHARVLHAGGDATGAEIERALVAAVRAARIPVIEGAFLREVLVADGRASGVLIRQADGSATTIAADAVLLATGGWGQLYGRTTNPAVATGDGVAAAWRAGAALADVEFTQFHPTALAGSGAAFLVSEAVRGEGAVLRNARGERFLREVHPDAELAPRDVVARGIAVEMAAQDGTPVVLDATMLGAKFLAQRFPTIDAACRAAGFDWSREPVPVTPAAHYAMGGVATDTAGRTTLPGLFTVGEAACTGAHGANRLASNSLLEGLVFAHRAAAAVDALDAGGDWPDPPAWLDGAGGGGALPESAPASPFNRARLQRVLWSAAGLSRTRTGLTRAAAELAGMRRPAPGEDANLLLLGRLVVAAALSREESRGAHSRSDFPLTAPGDARHTVLAPLPLPTEETVPC</sequence>
<accession>U3P6I0</accession>
<dbReference type="GO" id="GO:0033765">
    <property type="term" value="F:steroid dehydrogenase activity, acting on the CH-CH group of donors"/>
    <property type="evidence" value="ECO:0007669"/>
    <property type="project" value="UniProtKB-ARBA"/>
</dbReference>